<evidence type="ECO:0000256" key="3">
    <source>
        <dbReference type="ARBA" id="ARBA00012239"/>
    </source>
</evidence>
<dbReference type="EC" id="2.8.1.7" evidence="3"/>
<evidence type="ECO:0000256" key="5">
    <source>
        <dbReference type="ARBA" id="ARBA00022714"/>
    </source>
</evidence>
<dbReference type="InterPro" id="IPR000192">
    <property type="entry name" value="Aminotrans_V_dom"/>
</dbReference>
<evidence type="ECO:0000256" key="6">
    <source>
        <dbReference type="ARBA" id="ARBA00022723"/>
    </source>
</evidence>
<keyword evidence="9" id="KW-0411">Iron-sulfur</keyword>
<feature type="domain" description="Aminotransferase class V" evidence="12">
    <location>
        <begin position="4"/>
        <end position="366"/>
    </location>
</feature>
<reference evidence="13 14" key="1">
    <citation type="submission" date="2017-09" db="EMBL/GenBank/DDBJ databases">
        <title>Depth-based differentiation of microbial function through sediment-hosted aquifers and enrichment of novel symbionts in the deep terrestrial subsurface.</title>
        <authorList>
            <person name="Probst A.J."/>
            <person name="Ladd B."/>
            <person name="Jarett J.K."/>
            <person name="Geller-Mcgrath D.E."/>
            <person name="Sieber C.M."/>
            <person name="Emerson J.B."/>
            <person name="Anantharaman K."/>
            <person name="Thomas B.C."/>
            <person name="Malmstrom R."/>
            <person name="Stieglmeier M."/>
            <person name="Klingl A."/>
            <person name="Woyke T."/>
            <person name="Ryan C.M."/>
            <person name="Banfield J.F."/>
        </authorList>
    </citation>
    <scope>NUCLEOTIDE SEQUENCE [LARGE SCALE GENOMIC DNA]</scope>
    <source>
        <strain evidence="13">CG23_combo_of_CG06-09_8_20_14_all_35_49</strain>
    </source>
</reference>
<keyword evidence="7" id="KW-0663">Pyridoxal phosphate</keyword>
<evidence type="ECO:0000313" key="13">
    <source>
        <dbReference type="EMBL" id="PIP15068.1"/>
    </source>
</evidence>
<keyword evidence="4" id="KW-0808">Transferase</keyword>
<dbReference type="GO" id="GO:0031071">
    <property type="term" value="F:cysteine desulfurase activity"/>
    <property type="evidence" value="ECO:0007669"/>
    <property type="project" value="UniProtKB-EC"/>
</dbReference>
<proteinExistence type="inferred from homology"/>
<dbReference type="Gene3D" id="3.40.640.10">
    <property type="entry name" value="Type I PLP-dependent aspartate aminotransferase-like (Major domain)"/>
    <property type="match status" value="1"/>
</dbReference>
<dbReference type="PANTHER" id="PTHR11601:SF34">
    <property type="entry name" value="CYSTEINE DESULFURASE"/>
    <property type="match status" value="1"/>
</dbReference>
<dbReference type="InterPro" id="IPR016454">
    <property type="entry name" value="Cysteine_dSase"/>
</dbReference>
<dbReference type="SUPFAM" id="SSF53383">
    <property type="entry name" value="PLP-dependent transferases"/>
    <property type="match status" value="1"/>
</dbReference>
<evidence type="ECO:0000256" key="11">
    <source>
        <dbReference type="RuleBase" id="RU004504"/>
    </source>
</evidence>
<accession>A0A2G9Y756</accession>
<evidence type="ECO:0000256" key="10">
    <source>
        <dbReference type="ARBA" id="ARBA00050776"/>
    </source>
</evidence>
<comment type="similarity">
    <text evidence="2">Belongs to the class-V pyridoxal-phosphate-dependent aminotransferase family. NifS/IscS subfamily.</text>
</comment>
<dbReference type="Gene3D" id="1.10.260.50">
    <property type="match status" value="1"/>
</dbReference>
<dbReference type="AlphaFoldDB" id="A0A2G9Y756"/>
<dbReference type="PROSITE" id="PS00595">
    <property type="entry name" value="AA_TRANSFER_CLASS_5"/>
    <property type="match status" value="1"/>
</dbReference>
<keyword evidence="8" id="KW-0408">Iron</keyword>
<dbReference type="PANTHER" id="PTHR11601">
    <property type="entry name" value="CYSTEINE DESULFURYLASE FAMILY MEMBER"/>
    <property type="match status" value="1"/>
</dbReference>
<dbReference type="Pfam" id="PF00266">
    <property type="entry name" value="Aminotran_5"/>
    <property type="match status" value="1"/>
</dbReference>
<evidence type="ECO:0000256" key="4">
    <source>
        <dbReference type="ARBA" id="ARBA00022679"/>
    </source>
</evidence>
<dbReference type="GO" id="GO:0051537">
    <property type="term" value="F:2 iron, 2 sulfur cluster binding"/>
    <property type="evidence" value="ECO:0007669"/>
    <property type="project" value="UniProtKB-KW"/>
</dbReference>
<dbReference type="Gene3D" id="3.90.1150.10">
    <property type="entry name" value="Aspartate Aminotransferase, domain 1"/>
    <property type="match status" value="1"/>
</dbReference>
<comment type="cofactor">
    <cofactor evidence="1 11">
        <name>pyridoxal 5'-phosphate</name>
        <dbReference type="ChEBI" id="CHEBI:597326"/>
    </cofactor>
</comment>
<evidence type="ECO:0000256" key="1">
    <source>
        <dbReference type="ARBA" id="ARBA00001933"/>
    </source>
</evidence>
<dbReference type="EMBL" id="PCRE01000024">
    <property type="protein sequence ID" value="PIP15068.1"/>
    <property type="molecule type" value="Genomic_DNA"/>
</dbReference>
<dbReference type="Proteomes" id="UP000231025">
    <property type="component" value="Unassembled WGS sequence"/>
</dbReference>
<keyword evidence="5" id="KW-0001">2Fe-2S</keyword>
<evidence type="ECO:0000256" key="9">
    <source>
        <dbReference type="ARBA" id="ARBA00023014"/>
    </source>
</evidence>
<name>A0A2G9Y756_9BACT</name>
<dbReference type="PIRSF" id="PIRSF005572">
    <property type="entry name" value="NifS"/>
    <property type="match status" value="1"/>
</dbReference>
<evidence type="ECO:0000256" key="8">
    <source>
        <dbReference type="ARBA" id="ARBA00023004"/>
    </source>
</evidence>
<comment type="caution">
    <text evidence="13">The sequence shown here is derived from an EMBL/GenBank/DDBJ whole genome shotgun (WGS) entry which is preliminary data.</text>
</comment>
<dbReference type="InterPro" id="IPR015421">
    <property type="entry name" value="PyrdxlP-dep_Trfase_major"/>
</dbReference>
<gene>
    <name evidence="13" type="ORF">COX47_01640</name>
</gene>
<dbReference type="InterPro" id="IPR020578">
    <property type="entry name" value="Aminotrans_V_PyrdxlP_BS"/>
</dbReference>
<evidence type="ECO:0000256" key="2">
    <source>
        <dbReference type="ARBA" id="ARBA00006490"/>
    </source>
</evidence>
<organism evidence="13 14">
    <name type="scientific">Candidatus Roizmanbacteria bacterium CG23_combo_of_CG06-09_8_20_14_all_35_49</name>
    <dbReference type="NCBI Taxonomy" id="1974863"/>
    <lineage>
        <taxon>Bacteria</taxon>
        <taxon>Candidatus Roizmaniibacteriota</taxon>
    </lineage>
</organism>
<evidence type="ECO:0000256" key="7">
    <source>
        <dbReference type="ARBA" id="ARBA00022898"/>
    </source>
</evidence>
<dbReference type="InterPro" id="IPR015424">
    <property type="entry name" value="PyrdxlP-dep_Trfase"/>
</dbReference>
<dbReference type="InterPro" id="IPR015422">
    <property type="entry name" value="PyrdxlP-dep_Trfase_small"/>
</dbReference>
<protein>
    <recommendedName>
        <fullName evidence="3">cysteine desulfurase</fullName>
        <ecNumber evidence="3">2.8.1.7</ecNumber>
    </recommendedName>
</protein>
<evidence type="ECO:0000313" key="14">
    <source>
        <dbReference type="Proteomes" id="UP000231025"/>
    </source>
</evidence>
<comment type="catalytic activity">
    <reaction evidence="10">
        <text>(sulfur carrier)-H + L-cysteine = (sulfur carrier)-SH + L-alanine</text>
        <dbReference type="Rhea" id="RHEA:43892"/>
        <dbReference type="Rhea" id="RHEA-COMP:14737"/>
        <dbReference type="Rhea" id="RHEA-COMP:14739"/>
        <dbReference type="ChEBI" id="CHEBI:29917"/>
        <dbReference type="ChEBI" id="CHEBI:35235"/>
        <dbReference type="ChEBI" id="CHEBI:57972"/>
        <dbReference type="ChEBI" id="CHEBI:64428"/>
        <dbReference type="EC" id="2.8.1.7"/>
    </reaction>
</comment>
<sequence>MKKIYLDYAATTPVDPRVVKAMLPYFSQKFGNTMSLHQFGREQAEVVEKSRKIIADFIGAKNPEEIIFTSSATESNNLALKGLAFANRFKKKNHLIVSRIEHDCVLESSHWLKSQGFEIDYLSVDRDGFVDLSELKKLIKKNTLLVSVIHGNNEIGTMQDIEAIGKICQEKNVYFHTDASQSYGKIEIDVNKMNIDLLTASSHKVYGPKGVGILYVKKGVLIEPILHGGGHENKLRSSTVNVPGIVGFAKATEILKKEGKKENKKLSKMRDYLINKLRKSIKKTRLNGHPIKRLSNNINMSFFGAEGESLVLELDSQGVMVSTGSACSSKTLVPSHVLLAIGLKPQEAHGSLRISLGRFTKKTDINYAIKQIINTVKKIRKISIFSYE</sequence>
<dbReference type="FunFam" id="3.40.640.10:FF:000003">
    <property type="entry name" value="Cysteine desulfurase IscS"/>
    <property type="match status" value="1"/>
</dbReference>
<evidence type="ECO:0000259" key="12">
    <source>
        <dbReference type="Pfam" id="PF00266"/>
    </source>
</evidence>
<dbReference type="GO" id="GO:0046872">
    <property type="term" value="F:metal ion binding"/>
    <property type="evidence" value="ECO:0007669"/>
    <property type="project" value="UniProtKB-KW"/>
</dbReference>
<keyword evidence="6" id="KW-0479">Metal-binding</keyword>
<dbReference type="NCBIfam" id="NF002806">
    <property type="entry name" value="PRK02948.1"/>
    <property type="match status" value="1"/>
</dbReference>